<evidence type="ECO:0000256" key="4">
    <source>
        <dbReference type="ARBA" id="ARBA00022692"/>
    </source>
</evidence>
<reference evidence="9" key="1">
    <citation type="submission" date="2021-01" db="EMBL/GenBank/DDBJ databases">
        <title>Whole genome shotgun sequence of Actinocatenispora rupis NBRC 107355.</title>
        <authorList>
            <person name="Komaki H."/>
            <person name="Tamura T."/>
        </authorList>
    </citation>
    <scope>NUCLEOTIDE SEQUENCE</scope>
    <source>
        <strain evidence="9">NBRC 107355</strain>
    </source>
</reference>
<dbReference type="EMBL" id="BOMB01000051">
    <property type="protein sequence ID" value="GID16007.1"/>
    <property type="molecule type" value="Genomic_DNA"/>
</dbReference>
<dbReference type="RefSeq" id="WP_203664566.1">
    <property type="nucleotide sequence ID" value="NZ_BAAAZM010000026.1"/>
</dbReference>
<evidence type="ECO:0000313" key="10">
    <source>
        <dbReference type="Proteomes" id="UP000612808"/>
    </source>
</evidence>
<keyword evidence="2 7" id="KW-0813">Transport</keyword>
<dbReference type="GO" id="GO:0055085">
    <property type="term" value="P:transmembrane transport"/>
    <property type="evidence" value="ECO:0007669"/>
    <property type="project" value="InterPro"/>
</dbReference>
<keyword evidence="10" id="KW-1185">Reference proteome</keyword>
<dbReference type="PROSITE" id="PS50928">
    <property type="entry name" value="ABC_TM1"/>
    <property type="match status" value="1"/>
</dbReference>
<dbReference type="PANTHER" id="PTHR43744">
    <property type="entry name" value="ABC TRANSPORTER PERMEASE PROTEIN MG189-RELATED-RELATED"/>
    <property type="match status" value="1"/>
</dbReference>
<evidence type="ECO:0000259" key="8">
    <source>
        <dbReference type="PROSITE" id="PS50928"/>
    </source>
</evidence>
<protein>
    <submittedName>
        <fullName evidence="9">Sugar ABC transporter permease</fullName>
    </submittedName>
</protein>
<dbReference type="InterPro" id="IPR000515">
    <property type="entry name" value="MetI-like"/>
</dbReference>
<feature type="transmembrane region" description="Helical" evidence="7">
    <location>
        <begin position="240"/>
        <end position="261"/>
    </location>
</feature>
<dbReference type="Gene3D" id="1.10.3720.10">
    <property type="entry name" value="MetI-like"/>
    <property type="match status" value="1"/>
</dbReference>
<feature type="transmembrane region" description="Helical" evidence="7">
    <location>
        <begin position="12"/>
        <end position="33"/>
    </location>
</feature>
<gene>
    <name evidence="9" type="ORF">Aru02nite_68960</name>
</gene>
<accession>A0A8J3JCN2</accession>
<dbReference type="AlphaFoldDB" id="A0A8J3JCN2"/>
<feature type="transmembrane region" description="Helical" evidence="7">
    <location>
        <begin position="181"/>
        <end position="206"/>
    </location>
</feature>
<comment type="subcellular location">
    <subcellularLocation>
        <location evidence="1 7">Cell membrane</location>
        <topology evidence="1 7">Multi-pass membrane protein</topology>
    </subcellularLocation>
</comment>
<dbReference type="PANTHER" id="PTHR43744:SF12">
    <property type="entry name" value="ABC TRANSPORTER PERMEASE PROTEIN MG189-RELATED"/>
    <property type="match status" value="1"/>
</dbReference>
<proteinExistence type="inferred from homology"/>
<dbReference type="Pfam" id="PF00528">
    <property type="entry name" value="BPD_transp_1"/>
    <property type="match status" value="1"/>
</dbReference>
<sequence>MVSRHEKLLTYVVLYLFALFAAYPFISTILVAFNAPDSSASGLGIPSPWSVRSFVETWTNANAGIGRSLLNSLILAGVVVPVSVLLSIFTGYAFGSMRFRFSKALYGLIIFGLMVPYEATIIPLYYEFRQYGLLDTYWAMILPDIAGSLPFGTFWMTAFFRSFPRPLLESARMDGASRWTVLWRVVVPTAGAPIFTLATILFIWTWNNLLLAIVMISNPKLQMAPAALNFFVGLQYGSNYQFTCAAAIIVALPVMIIYYLLQRRYGSDVLAGAVKG</sequence>
<evidence type="ECO:0000256" key="5">
    <source>
        <dbReference type="ARBA" id="ARBA00022989"/>
    </source>
</evidence>
<dbReference type="CDD" id="cd06261">
    <property type="entry name" value="TM_PBP2"/>
    <property type="match status" value="1"/>
</dbReference>
<evidence type="ECO:0000256" key="2">
    <source>
        <dbReference type="ARBA" id="ARBA00022448"/>
    </source>
</evidence>
<evidence type="ECO:0000256" key="1">
    <source>
        <dbReference type="ARBA" id="ARBA00004651"/>
    </source>
</evidence>
<evidence type="ECO:0000256" key="7">
    <source>
        <dbReference type="RuleBase" id="RU363032"/>
    </source>
</evidence>
<evidence type="ECO:0000256" key="3">
    <source>
        <dbReference type="ARBA" id="ARBA00022475"/>
    </source>
</evidence>
<dbReference type="InterPro" id="IPR035906">
    <property type="entry name" value="MetI-like_sf"/>
</dbReference>
<comment type="caution">
    <text evidence="9">The sequence shown here is derived from an EMBL/GenBank/DDBJ whole genome shotgun (WGS) entry which is preliminary data.</text>
</comment>
<keyword evidence="4 7" id="KW-0812">Transmembrane</keyword>
<dbReference type="GO" id="GO:0005886">
    <property type="term" value="C:plasma membrane"/>
    <property type="evidence" value="ECO:0007669"/>
    <property type="project" value="UniProtKB-SubCell"/>
</dbReference>
<organism evidence="9 10">
    <name type="scientific">Actinocatenispora rupis</name>
    <dbReference type="NCBI Taxonomy" id="519421"/>
    <lineage>
        <taxon>Bacteria</taxon>
        <taxon>Bacillati</taxon>
        <taxon>Actinomycetota</taxon>
        <taxon>Actinomycetes</taxon>
        <taxon>Micromonosporales</taxon>
        <taxon>Micromonosporaceae</taxon>
        <taxon>Actinocatenispora</taxon>
    </lineage>
</organism>
<keyword evidence="3" id="KW-1003">Cell membrane</keyword>
<feature type="transmembrane region" description="Helical" evidence="7">
    <location>
        <begin position="138"/>
        <end position="160"/>
    </location>
</feature>
<feature type="transmembrane region" description="Helical" evidence="7">
    <location>
        <begin position="106"/>
        <end position="126"/>
    </location>
</feature>
<evidence type="ECO:0000313" key="9">
    <source>
        <dbReference type="EMBL" id="GID16007.1"/>
    </source>
</evidence>
<keyword evidence="5 7" id="KW-1133">Transmembrane helix</keyword>
<comment type="similarity">
    <text evidence="7">Belongs to the binding-protein-dependent transport system permease family.</text>
</comment>
<feature type="transmembrane region" description="Helical" evidence="7">
    <location>
        <begin position="73"/>
        <end position="94"/>
    </location>
</feature>
<name>A0A8J3JCN2_9ACTN</name>
<dbReference type="SUPFAM" id="SSF161098">
    <property type="entry name" value="MetI-like"/>
    <property type="match status" value="1"/>
</dbReference>
<feature type="domain" description="ABC transmembrane type-1" evidence="8">
    <location>
        <begin position="69"/>
        <end position="261"/>
    </location>
</feature>
<dbReference type="Proteomes" id="UP000612808">
    <property type="component" value="Unassembled WGS sequence"/>
</dbReference>
<keyword evidence="6 7" id="KW-0472">Membrane</keyword>
<evidence type="ECO:0000256" key="6">
    <source>
        <dbReference type="ARBA" id="ARBA00023136"/>
    </source>
</evidence>